<dbReference type="RefSeq" id="WP_199708632.1">
    <property type="nucleotide sequence ID" value="NZ_JAEMNV010000018.1"/>
</dbReference>
<dbReference type="InterPro" id="IPR000160">
    <property type="entry name" value="GGDEF_dom"/>
</dbReference>
<evidence type="ECO:0000313" key="3">
    <source>
        <dbReference type="EMBL" id="MBJ8342938.1"/>
    </source>
</evidence>
<feature type="domain" description="GGDEF" evidence="2">
    <location>
        <begin position="259"/>
        <end position="392"/>
    </location>
</feature>
<dbReference type="GO" id="GO:0052621">
    <property type="term" value="F:diguanylate cyclase activity"/>
    <property type="evidence" value="ECO:0007669"/>
    <property type="project" value="TreeGrafter"/>
</dbReference>
<dbReference type="NCBIfam" id="TIGR00254">
    <property type="entry name" value="GGDEF"/>
    <property type="match status" value="1"/>
</dbReference>
<dbReference type="AlphaFoldDB" id="A0A934NX96"/>
<dbReference type="InterPro" id="IPR029787">
    <property type="entry name" value="Nucleotide_cyclase"/>
</dbReference>
<dbReference type="Pfam" id="PF00990">
    <property type="entry name" value="GGDEF"/>
    <property type="match status" value="1"/>
</dbReference>
<dbReference type="GO" id="GO:0005886">
    <property type="term" value="C:plasma membrane"/>
    <property type="evidence" value="ECO:0007669"/>
    <property type="project" value="TreeGrafter"/>
</dbReference>
<dbReference type="CDD" id="cd01949">
    <property type="entry name" value="GGDEF"/>
    <property type="match status" value="1"/>
</dbReference>
<dbReference type="Proteomes" id="UP000655868">
    <property type="component" value="Unassembled WGS sequence"/>
</dbReference>
<protein>
    <submittedName>
        <fullName evidence="3">GGDEF domain-containing protein</fullName>
    </submittedName>
</protein>
<evidence type="ECO:0000256" key="1">
    <source>
        <dbReference type="SAM" id="Phobius"/>
    </source>
</evidence>
<feature type="transmembrane region" description="Helical" evidence="1">
    <location>
        <begin position="167"/>
        <end position="188"/>
    </location>
</feature>
<feature type="transmembrane region" description="Helical" evidence="1">
    <location>
        <begin position="61"/>
        <end position="81"/>
    </location>
</feature>
<dbReference type="PROSITE" id="PS50887">
    <property type="entry name" value="GGDEF"/>
    <property type="match status" value="1"/>
</dbReference>
<dbReference type="GO" id="GO:0043709">
    <property type="term" value="P:cell adhesion involved in single-species biofilm formation"/>
    <property type="evidence" value="ECO:0007669"/>
    <property type="project" value="TreeGrafter"/>
</dbReference>
<gene>
    <name evidence="3" type="ORF">JGU71_29035</name>
</gene>
<accession>A0A934NX96</accession>
<sequence length="407" mass="43848">MGEGGVEHPEGALPKSTSVAEVGTTRVSVRSWVAAWWNADFDYAWMPAFLRRWRLLRPTKWAVSVWCSVFGAYVLLVHLFTRHDPDSAWRTGIVVVVAGSAFYAAVRWVIAPWPPAHRSLWFVFWAESALTVSILLGSGATSSVMAGSGLIVATGMYVTLLHSSRILVLHLLWAGITILATAIHHALIDPTPEYALLAAQVLILAVLITGVPLIQHIGLQFLKQDAEGSHRDPLTGLLNRRGLASESQRLFAAARSNDTAIVTVVTDLDGLKTLNDTHGHAHGDHVLRAVATRLAHAAPATALVARLGGDEFATIATIPIRDVDHVVASIHAAVHSPRDAVEVTASTGAWIRTGLVPVLDVSTAFSQELHLADLAMYEAKNSGGDRLVCHSSTAPTTPARHRKHGRH</sequence>
<dbReference type="GO" id="GO:1902201">
    <property type="term" value="P:negative regulation of bacterial-type flagellum-dependent cell motility"/>
    <property type="evidence" value="ECO:0007669"/>
    <property type="project" value="TreeGrafter"/>
</dbReference>
<evidence type="ECO:0000313" key="4">
    <source>
        <dbReference type="Proteomes" id="UP000655868"/>
    </source>
</evidence>
<dbReference type="PANTHER" id="PTHR45138:SF9">
    <property type="entry name" value="DIGUANYLATE CYCLASE DGCM-RELATED"/>
    <property type="match status" value="1"/>
</dbReference>
<evidence type="ECO:0000259" key="2">
    <source>
        <dbReference type="PROSITE" id="PS50887"/>
    </source>
</evidence>
<dbReference type="Gene3D" id="3.30.70.270">
    <property type="match status" value="1"/>
</dbReference>
<comment type="caution">
    <text evidence="3">The sequence shown here is derived from an EMBL/GenBank/DDBJ whole genome shotgun (WGS) entry which is preliminary data.</text>
</comment>
<keyword evidence="1" id="KW-1133">Transmembrane helix</keyword>
<keyword evidence="1" id="KW-0472">Membrane</keyword>
<dbReference type="EMBL" id="JAEMNV010000018">
    <property type="protein sequence ID" value="MBJ8342938.1"/>
    <property type="molecule type" value="Genomic_DNA"/>
</dbReference>
<keyword evidence="4" id="KW-1185">Reference proteome</keyword>
<keyword evidence="1" id="KW-0812">Transmembrane</keyword>
<dbReference type="InterPro" id="IPR043128">
    <property type="entry name" value="Rev_trsase/Diguanyl_cyclase"/>
</dbReference>
<dbReference type="SUPFAM" id="SSF55073">
    <property type="entry name" value="Nucleotide cyclase"/>
    <property type="match status" value="1"/>
</dbReference>
<name>A0A934NX96_9NOCA</name>
<dbReference type="InterPro" id="IPR050469">
    <property type="entry name" value="Diguanylate_Cyclase"/>
</dbReference>
<reference evidence="3" key="1">
    <citation type="submission" date="2020-12" db="EMBL/GenBank/DDBJ databases">
        <title>Antrihabitans popcorni sp. nov. and Antrihabitans auranticaus sp. nov., isolated from a larva cave.</title>
        <authorList>
            <person name="Lee S.D."/>
            <person name="Kim I.S."/>
        </authorList>
    </citation>
    <scope>NUCLEOTIDE SEQUENCE</scope>
    <source>
        <strain evidence="3">YC3-6</strain>
    </source>
</reference>
<dbReference type="SMART" id="SM00267">
    <property type="entry name" value="GGDEF"/>
    <property type="match status" value="1"/>
</dbReference>
<feature type="transmembrane region" description="Helical" evidence="1">
    <location>
        <begin position="142"/>
        <end position="160"/>
    </location>
</feature>
<feature type="transmembrane region" description="Helical" evidence="1">
    <location>
        <begin position="194"/>
        <end position="214"/>
    </location>
</feature>
<organism evidence="3 4">
    <name type="scientific">Antrihabitans stalagmiti</name>
    <dbReference type="NCBI Taxonomy" id="2799499"/>
    <lineage>
        <taxon>Bacteria</taxon>
        <taxon>Bacillati</taxon>
        <taxon>Actinomycetota</taxon>
        <taxon>Actinomycetes</taxon>
        <taxon>Mycobacteriales</taxon>
        <taxon>Nocardiaceae</taxon>
        <taxon>Antrihabitans</taxon>
    </lineage>
</organism>
<dbReference type="PANTHER" id="PTHR45138">
    <property type="entry name" value="REGULATORY COMPONENTS OF SENSORY TRANSDUCTION SYSTEM"/>
    <property type="match status" value="1"/>
</dbReference>
<feature type="transmembrane region" description="Helical" evidence="1">
    <location>
        <begin position="87"/>
        <end position="106"/>
    </location>
</feature>
<proteinExistence type="predicted"/>